<keyword evidence="2" id="KW-0227">DNA damage</keyword>
<dbReference type="InterPro" id="IPR042120">
    <property type="entry name" value="MutL_C_dimsub"/>
</dbReference>
<evidence type="ECO:0000259" key="3">
    <source>
        <dbReference type="SMART" id="SM00853"/>
    </source>
</evidence>
<dbReference type="InterPro" id="IPR014790">
    <property type="entry name" value="MutL_C"/>
</dbReference>
<dbReference type="GO" id="GO:0005524">
    <property type="term" value="F:ATP binding"/>
    <property type="evidence" value="ECO:0007669"/>
    <property type="project" value="InterPro"/>
</dbReference>
<organism evidence="4 5">
    <name type="scientific">Blepharisma stoltei</name>
    <dbReference type="NCBI Taxonomy" id="1481888"/>
    <lineage>
        <taxon>Eukaryota</taxon>
        <taxon>Sar</taxon>
        <taxon>Alveolata</taxon>
        <taxon>Ciliophora</taxon>
        <taxon>Postciliodesmatophora</taxon>
        <taxon>Heterotrichea</taxon>
        <taxon>Heterotrichida</taxon>
        <taxon>Blepharismidae</taxon>
        <taxon>Blepharisma</taxon>
    </lineage>
</organism>
<dbReference type="PANTHER" id="PTHR10073">
    <property type="entry name" value="DNA MISMATCH REPAIR PROTEIN MLH, PMS, MUTL"/>
    <property type="match status" value="1"/>
</dbReference>
<dbReference type="InterPro" id="IPR020568">
    <property type="entry name" value="Ribosomal_Su5_D2-typ_SF"/>
</dbReference>
<dbReference type="Gene3D" id="3.30.1540.20">
    <property type="entry name" value="MutL, C-terminal domain, dimerisation subdomain"/>
    <property type="match status" value="1"/>
</dbReference>
<dbReference type="GO" id="GO:0016887">
    <property type="term" value="F:ATP hydrolysis activity"/>
    <property type="evidence" value="ECO:0007669"/>
    <property type="project" value="InterPro"/>
</dbReference>
<accession>A0AAU9JSJ6</accession>
<dbReference type="InterPro" id="IPR038973">
    <property type="entry name" value="MutL/Mlh/Pms-like"/>
</dbReference>
<dbReference type="EMBL" id="CAJZBQ010000044">
    <property type="protein sequence ID" value="CAG9327517.1"/>
    <property type="molecule type" value="Genomic_DNA"/>
</dbReference>
<dbReference type="Gene3D" id="3.30.565.10">
    <property type="entry name" value="Histidine kinase-like ATPase, C-terminal domain"/>
    <property type="match status" value="1"/>
</dbReference>
<dbReference type="GO" id="GO:0032300">
    <property type="term" value="C:mismatch repair complex"/>
    <property type="evidence" value="ECO:0007669"/>
    <property type="project" value="InterPro"/>
</dbReference>
<evidence type="ECO:0000313" key="5">
    <source>
        <dbReference type="Proteomes" id="UP001162131"/>
    </source>
</evidence>
<gene>
    <name evidence="4" type="ORF">BSTOLATCC_MIC44152</name>
</gene>
<dbReference type="Pfam" id="PF08676">
    <property type="entry name" value="MutL_C"/>
    <property type="match status" value="1"/>
</dbReference>
<proteinExistence type="inferred from homology"/>
<feature type="domain" description="MutL C-terminal dimerisation" evidence="3">
    <location>
        <begin position="454"/>
        <end position="591"/>
    </location>
</feature>
<dbReference type="InterPro" id="IPR014721">
    <property type="entry name" value="Ribsml_uS5_D2-typ_fold_subgr"/>
</dbReference>
<keyword evidence="5" id="KW-1185">Reference proteome</keyword>
<dbReference type="SUPFAM" id="SSF118116">
    <property type="entry name" value="DNA mismatch repair protein MutL"/>
    <property type="match status" value="1"/>
</dbReference>
<reference evidence="4" key="1">
    <citation type="submission" date="2021-09" db="EMBL/GenBank/DDBJ databases">
        <authorList>
            <consortium name="AG Swart"/>
            <person name="Singh M."/>
            <person name="Singh A."/>
            <person name="Seah K."/>
            <person name="Emmerich C."/>
        </authorList>
    </citation>
    <scope>NUCLEOTIDE SEQUENCE</scope>
    <source>
        <strain evidence="4">ATCC30299</strain>
    </source>
</reference>
<sequence>MDIHLLDEFSQFCVEVTVRFSSLASIVQALLINSLNALADYVEVWRDGTNIEIRDNGYGISPSVLKKMRDEMGSSTLSKLKRISDLKIITFTREFGCWKAIYSENTVAKAHSMKKPGTIIRLENIFRGIPARASQFINESVLASVQAIEPLLYLTQSLTLKLFCNQNLYCEYRKVESLKERLRNVTKISKFQHVKYVGKAIDIEGYITNLEYCVFHGNYQYLYNEFQPVYSQEISDRINELYNKCIVARFPENSKEFIMKQNPAYPVYVLFMALPEGSYWINYQPYRTVELANSFEVLREITNMLKEQIFKDTITSKVCEKYLEKTVKKRKRAEFIAPQCFSFNGKIDDLSLLRLLDENKENLSPEDFTSQKLPNENVLIEAEESFKTMKKPIKPTISDFTDEILNTVRVSLTPLLPKSLKQFHPPKEISIKKSQKLLYSDSSFSIKNLKFSTIISQVDKKFILCLLDINSRQIIAALDQHASHERIKLEEIERKLPQHLESEECMIPLQVSNYEKSVLLQQSKRLEKWKFKITAIGDALALTQVPKLFGKVLGQPELLLSAHTQSLIPNPILTIMKSKACRSSIKFGDEITVEECEKICKDLENCALPTQCAHGRPTVYPLMELPPYISELPPINFSL</sequence>
<dbReference type="Gene3D" id="3.30.230.10">
    <property type="match status" value="1"/>
</dbReference>
<dbReference type="SMART" id="SM00853">
    <property type="entry name" value="MutL_C"/>
    <property type="match status" value="1"/>
</dbReference>
<dbReference type="SUPFAM" id="SSF54211">
    <property type="entry name" value="Ribosomal protein S5 domain 2-like"/>
    <property type="match status" value="1"/>
</dbReference>
<comment type="caution">
    <text evidence="4">The sequence shown here is derived from an EMBL/GenBank/DDBJ whole genome shotgun (WGS) entry which is preliminary data.</text>
</comment>
<protein>
    <recommendedName>
        <fullName evidence="3">MutL C-terminal dimerisation domain-containing protein</fullName>
    </recommendedName>
</protein>
<dbReference type="Gene3D" id="3.30.1370.100">
    <property type="entry name" value="MutL, C-terminal domain, regulatory subdomain"/>
    <property type="match status" value="1"/>
</dbReference>
<dbReference type="SUPFAM" id="SSF55874">
    <property type="entry name" value="ATPase domain of HSP90 chaperone/DNA topoisomerase II/histidine kinase"/>
    <property type="match status" value="1"/>
</dbReference>
<dbReference type="GO" id="GO:0006298">
    <property type="term" value="P:mismatch repair"/>
    <property type="evidence" value="ECO:0007669"/>
    <property type="project" value="InterPro"/>
</dbReference>
<dbReference type="GO" id="GO:0140664">
    <property type="term" value="F:ATP-dependent DNA damage sensor activity"/>
    <property type="evidence" value="ECO:0007669"/>
    <property type="project" value="InterPro"/>
</dbReference>
<dbReference type="InterPro" id="IPR036890">
    <property type="entry name" value="HATPase_C_sf"/>
</dbReference>
<comment type="similarity">
    <text evidence="1">Belongs to the DNA mismatch repair MutL/HexB family.</text>
</comment>
<dbReference type="InterPro" id="IPR037198">
    <property type="entry name" value="MutL_C_sf"/>
</dbReference>
<dbReference type="InterPro" id="IPR042121">
    <property type="entry name" value="MutL_C_regsub"/>
</dbReference>
<dbReference type="Proteomes" id="UP001162131">
    <property type="component" value="Unassembled WGS sequence"/>
</dbReference>
<evidence type="ECO:0000313" key="4">
    <source>
        <dbReference type="EMBL" id="CAG9327517.1"/>
    </source>
</evidence>
<dbReference type="PANTHER" id="PTHR10073:SF47">
    <property type="entry name" value="DNA MISMATCH REPAIR PROTEIN MLH3"/>
    <property type="match status" value="1"/>
</dbReference>
<evidence type="ECO:0000256" key="2">
    <source>
        <dbReference type="ARBA" id="ARBA00022763"/>
    </source>
</evidence>
<evidence type="ECO:0000256" key="1">
    <source>
        <dbReference type="ARBA" id="ARBA00006082"/>
    </source>
</evidence>
<name>A0AAU9JSJ6_9CILI</name>
<dbReference type="AlphaFoldDB" id="A0AAU9JSJ6"/>